<comment type="caution">
    <text evidence="1">The sequence shown here is derived from an EMBL/GenBank/DDBJ whole genome shotgun (WGS) entry which is preliminary data.</text>
</comment>
<name>A0A1Y1S536_9MICR</name>
<organism evidence="1 2">
    <name type="scientific">Enterospora canceri</name>
    <dbReference type="NCBI Taxonomy" id="1081671"/>
    <lineage>
        <taxon>Eukaryota</taxon>
        <taxon>Fungi</taxon>
        <taxon>Fungi incertae sedis</taxon>
        <taxon>Microsporidia</taxon>
        <taxon>Enterocytozoonidae</taxon>
        <taxon>Enterospora</taxon>
    </lineage>
</organism>
<dbReference type="VEuPathDB" id="MicrosporidiaDB:ECANGB1_2033"/>
<gene>
    <name evidence="1" type="ORF">ECANGB1_2033</name>
</gene>
<dbReference type="EMBL" id="LWDP01000070">
    <property type="protein sequence ID" value="ORD93540.1"/>
    <property type="molecule type" value="Genomic_DNA"/>
</dbReference>
<proteinExistence type="predicted"/>
<evidence type="ECO:0000313" key="1">
    <source>
        <dbReference type="EMBL" id="ORD93540.1"/>
    </source>
</evidence>
<dbReference type="OrthoDB" id="2195869at2759"/>
<accession>A0A1Y1S536</accession>
<keyword evidence="2" id="KW-1185">Reference proteome</keyword>
<sequence>MAITLVYYAIVIRNLYEFWTLYCFKRQLDALLEMKKVHEYNCLQGKMRNDMVMFTSKGCCGGIFDHKMRDREVAKFTVTNSGTTKIVGNMDFEKDKINFILTGEIEPNHEYNCAETTLNILQFADKDVIGNYLMIMKFIKEQGFNDLEYDCIRYKMERIGECEYTDFSLGNAFRRVETKYNGENQTMIDLDEMFGTILFSFSERQEYTTKAVDLVLEYLHKKGILRQQVDLLEYPDLLQIIIPFDLAFRKSKRWDLIEQKMFGFDLRDVEKSDLAFLFDLKIVREYLKTGGVYVTSEIIRHG</sequence>
<dbReference type="AlphaFoldDB" id="A0A1Y1S536"/>
<reference evidence="1 2" key="1">
    <citation type="journal article" date="2017" name="Environ. Microbiol.">
        <title>Decay of the glycolytic pathway and adaptation to intranuclear parasitism within Enterocytozoonidae microsporidia.</title>
        <authorList>
            <person name="Wiredu Boakye D."/>
            <person name="Jaroenlak P."/>
            <person name="Prachumwat A."/>
            <person name="Williams T.A."/>
            <person name="Bateman K.S."/>
            <person name="Itsathitphaisarn O."/>
            <person name="Sritunyalucksana K."/>
            <person name="Paszkiewicz K.H."/>
            <person name="Moore K.A."/>
            <person name="Stentiford G.D."/>
            <person name="Williams B.A."/>
        </authorList>
    </citation>
    <scope>NUCLEOTIDE SEQUENCE [LARGE SCALE GENOMIC DNA]</scope>
    <source>
        <strain evidence="1 2">GB1</strain>
    </source>
</reference>
<protein>
    <submittedName>
        <fullName evidence="1">Uncharacterized protein</fullName>
    </submittedName>
</protein>
<evidence type="ECO:0000313" key="2">
    <source>
        <dbReference type="Proteomes" id="UP000192639"/>
    </source>
</evidence>
<dbReference type="Proteomes" id="UP000192639">
    <property type="component" value="Unassembled WGS sequence"/>
</dbReference>